<keyword evidence="7" id="KW-1185">Reference proteome</keyword>
<keyword evidence="2" id="KW-0963">Cytoplasm</keyword>
<dbReference type="KEGG" id="maes:Ga0123461_0171"/>
<reference evidence="6 7" key="1">
    <citation type="submission" date="2016-12" db="EMBL/GenBank/DDBJ databases">
        <title>Isolation and genomic insights into novel planktonic Zetaproteobacteria from stratified waters of the Chesapeake Bay.</title>
        <authorList>
            <person name="McAllister S.M."/>
            <person name="Kato S."/>
            <person name="Chan C.S."/>
            <person name="Chiu B.K."/>
            <person name="Field E.K."/>
        </authorList>
    </citation>
    <scope>NUCLEOTIDE SEQUENCE [LARGE SCALE GENOMIC DNA]</scope>
    <source>
        <strain evidence="6 7">CP-5</strain>
    </source>
</reference>
<gene>
    <name evidence="6" type="ORF">Ga0123461_0171</name>
</gene>
<name>A0A2K8L130_MARES</name>
<keyword evidence="4" id="KW-0143">Chaperone</keyword>
<dbReference type="InterPro" id="IPR008622">
    <property type="entry name" value="FliT"/>
</dbReference>
<evidence type="ECO:0000256" key="3">
    <source>
        <dbReference type="ARBA" id="ARBA00022795"/>
    </source>
</evidence>
<evidence type="ECO:0000313" key="6">
    <source>
        <dbReference type="EMBL" id="ATX78624.1"/>
    </source>
</evidence>
<dbReference type="EMBL" id="CP018799">
    <property type="protein sequence ID" value="ATX78624.1"/>
    <property type="molecule type" value="Genomic_DNA"/>
</dbReference>
<evidence type="ECO:0000256" key="2">
    <source>
        <dbReference type="ARBA" id="ARBA00022490"/>
    </source>
</evidence>
<dbReference type="Gene3D" id="1.20.58.380">
    <property type="entry name" value="Flagellar protein flit"/>
    <property type="match status" value="1"/>
</dbReference>
<dbReference type="Pfam" id="PF05400">
    <property type="entry name" value="FliT"/>
    <property type="match status" value="1"/>
</dbReference>
<sequence>MIDHHISHCLRLIESMLRFIRADKWQKLSTFESEYEQTFMRLKAEVTAGDMDNAALQAMVHLDQQHRRLQRLVSQKLKETADKLSAVEGASKRLNSSSQVASTLS</sequence>
<accession>A0A2K8L130</accession>
<evidence type="ECO:0000256" key="5">
    <source>
        <dbReference type="ARBA" id="ARBA00093797"/>
    </source>
</evidence>
<comment type="subcellular location">
    <subcellularLocation>
        <location evidence="1">Cytoplasm</location>
        <location evidence="1">Cytosol</location>
    </subcellularLocation>
</comment>
<protein>
    <recommendedName>
        <fullName evidence="5">Flagellar protein FliT</fullName>
    </recommendedName>
</protein>
<evidence type="ECO:0000256" key="1">
    <source>
        <dbReference type="ARBA" id="ARBA00004514"/>
    </source>
</evidence>
<evidence type="ECO:0000256" key="4">
    <source>
        <dbReference type="ARBA" id="ARBA00023186"/>
    </source>
</evidence>
<proteinExistence type="predicted"/>
<dbReference type="Proteomes" id="UP000231701">
    <property type="component" value="Chromosome"/>
</dbReference>
<dbReference type="AlphaFoldDB" id="A0A2K8L130"/>
<organism evidence="6 7">
    <name type="scientific">Mariprofundus aestuarium</name>
    <dbReference type="NCBI Taxonomy" id="1921086"/>
    <lineage>
        <taxon>Bacteria</taxon>
        <taxon>Pseudomonadati</taxon>
        <taxon>Pseudomonadota</taxon>
        <taxon>Candidatius Mariprofundia</taxon>
        <taxon>Mariprofundales</taxon>
        <taxon>Mariprofundaceae</taxon>
        <taxon>Mariprofundus</taxon>
    </lineage>
</organism>
<evidence type="ECO:0000313" key="7">
    <source>
        <dbReference type="Proteomes" id="UP000231701"/>
    </source>
</evidence>
<keyword evidence="3" id="KW-1005">Bacterial flagellum biogenesis</keyword>